<evidence type="ECO:0000256" key="6">
    <source>
        <dbReference type="ARBA" id="ARBA00037948"/>
    </source>
</evidence>
<dbReference type="SUPFAM" id="SSF57667">
    <property type="entry name" value="beta-beta-alpha zinc fingers"/>
    <property type="match status" value="1"/>
</dbReference>
<dbReference type="GO" id="GO:0008270">
    <property type="term" value="F:zinc ion binding"/>
    <property type="evidence" value="ECO:0007669"/>
    <property type="project" value="UniProtKB-KW"/>
</dbReference>
<accession>A0A7R8HD13</accession>
<dbReference type="FunFam" id="3.30.160.60:FF:000100">
    <property type="entry name" value="Zinc finger 45-like"/>
    <property type="match status" value="1"/>
</dbReference>
<evidence type="ECO:0000256" key="2">
    <source>
        <dbReference type="ARBA" id="ARBA00022737"/>
    </source>
</evidence>
<reference evidence="9" key="1">
    <citation type="submission" date="2021-02" db="EMBL/GenBank/DDBJ databases">
        <authorList>
            <person name="Bekaert M."/>
        </authorList>
    </citation>
    <scope>NUCLEOTIDE SEQUENCE</scope>
    <source>
        <strain evidence="9">IoA-00</strain>
    </source>
</reference>
<evidence type="ECO:0000256" key="5">
    <source>
        <dbReference type="ARBA" id="ARBA00023242"/>
    </source>
</evidence>
<evidence type="ECO:0000256" key="7">
    <source>
        <dbReference type="SAM" id="MobiDB-lite"/>
    </source>
</evidence>
<dbReference type="SMART" id="SM00355">
    <property type="entry name" value="ZnF_C2H2"/>
    <property type="match status" value="6"/>
</dbReference>
<keyword evidence="10" id="KW-1185">Reference proteome</keyword>
<gene>
    <name evidence="9" type="ORF">LSAA_13228</name>
</gene>
<dbReference type="PANTHER" id="PTHR24388">
    <property type="entry name" value="ZINC FINGER PROTEIN"/>
    <property type="match status" value="1"/>
</dbReference>
<dbReference type="Proteomes" id="UP000675881">
    <property type="component" value="Chromosome 7"/>
</dbReference>
<evidence type="ECO:0000259" key="8">
    <source>
        <dbReference type="PROSITE" id="PS50157"/>
    </source>
</evidence>
<dbReference type="OrthoDB" id="6337786at2759"/>
<dbReference type="PROSITE" id="PS00028">
    <property type="entry name" value="ZINC_FINGER_C2H2_1"/>
    <property type="match status" value="3"/>
</dbReference>
<feature type="domain" description="C2H2-type" evidence="8">
    <location>
        <begin position="59"/>
        <end position="87"/>
    </location>
</feature>
<name>A0A7R8HD13_LEPSM</name>
<feature type="domain" description="C2H2-type" evidence="8">
    <location>
        <begin position="153"/>
        <end position="181"/>
    </location>
</feature>
<proteinExistence type="inferred from homology"/>
<sequence length="285" mass="32530">MVDPLLIEEMEMDDEMEEDPLSYVSVRLGNEDDEEDEEVQCEPDIKFQVSKRGSKDLMYHCAQCSLQFPNKISLNLHLLRAHVNSRDSSRSESITSCPICDKVPCTDLTTHCRNEHSIDGVVCPICAKILSKTCTLNRHIEQVHLNMQIHKPAKCDTCGKVFSKKGHLDRHIRTIHMGIKETSQPCPFCGKIFSTKSSLDPHIDMVHKGVRKECPTCGKILSDLWKHMRTVHGYYRRKAKVPKEETIDSLLSEDNAPKSVYCKEIPTKDETTHDDDNSTAYEDRT</sequence>
<dbReference type="InterPro" id="IPR013087">
    <property type="entry name" value="Znf_C2H2_type"/>
</dbReference>
<dbReference type="Pfam" id="PF00096">
    <property type="entry name" value="zf-C2H2"/>
    <property type="match status" value="2"/>
</dbReference>
<dbReference type="AlphaFoldDB" id="A0A7R8HD13"/>
<dbReference type="InterPro" id="IPR036236">
    <property type="entry name" value="Znf_C2H2_sf"/>
</dbReference>
<dbReference type="GO" id="GO:0000978">
    <property type="term" value="F:RNA polymerase II cis-regulatory region sequence-specific DNA binding"/>
    <property type="evidence" value="ECO:0007669"/>
    <property type="project" value="TreeGrafter"/>
</dbReference>
<dbReference type="Gene3D" id="3.30.160.60">
    <property type="entry name" value="Classic Zinc Finger"/>
    <property type="match status" value="3"/>
</dbReference>
<keyword evidence="4" id="KW-0862">Zinc</keyword>
<keyword evidence="5" id="KW-0539">Nucleus</keyword>
<dbReference type="PROSITE" id="PS50157">
    <property type="entry name" value="ZINC_FINGER_C2H2_2"/>
    <property type="match status" value="3"/>
</dbReference>
<evidence type="ECO:0000313" key="9">
    <source>
        <dbReference type="EMBL" id="CAF3001706.1"/>
    </source>
</evidence>
<dbReference type="EMBL" id="HG994586">
    <property type="protein sequence ID" value="CAF3001706.1"/>
    <property type="molecule type" value="Genomic_DNA"/>
</dbReference>
<dbReference type="GO" id="GO:0000981">
    <property type="term" value="F:DNA-binding transcription factor activity, RNA polymerase II-specific"/>
    <property type="evidence" value="ECO:0007669"/>
    <property type="project" value="TreeGrafter"/>
</dbReference>
<feature type="region of interest" description="Disordered" evidence="7">
    <location>
        <begin position="262"/>
        <end position="285"/>
    </location>
</feature>
<feature type="domain" description="C2H2-type" evidence="8">
    <location>
        <begin position="184"/>
        <end position="212"/>
    </location>
</feature>
<protein>
    <submittedName>
        <fullName evidence="9">KRAB</fullName>
    </submittedName>
</protein>
<evidence type="ECO:0000256" key="3">
    <source>
        <dbReference type="ARBA" id="ARBA00022771"/>
    </source>
</evidence>
<evidence type="ECO:0000313" key="10">
    <source>
        <dbReference type="Proteomes" id="UP000675881"/>
    </source>
</evidence>
<keyword evidence="3" id="KW-0863">Zinc-finger</keyword>
<comment type="similarity">
    <text evidence="6">Belongs to the snail C2H2-type zinc-finger protein family.</text>
</comment>
<evidence type="ECO:0000256" key="4">
    <source>
        <dbReference type="ARBA" id="ARBA00022833"/>
    </source>
</evidence>
<keyword evidence="2" id="KW-0677">Repeat</keyword>
<feature type="compositionally biased region" description="Basic and acidic residues" evidence="7">
    <location>
        <begin position="265"/>
        <end position="285"/>
    </location>
</feature>
<organism evidence="9 10">
    <name type="scientific">Lepeophtheirus salmonis</name>
    <name type="common">Salmon louse</name>
    <name type="synonym">Caligus salmonis</name>
    <dbReference type="NCBI Taxonomy" id="72036"/>
    <lineage>
        <taxon>Eukaryota</taxon>
        <taxon>Metazoa</taxon>
        <taxon>Ecdysozoa</taxon>
        <taxon>Arthropoda</taxon>
        <taxon>Crustacea</taxon>
        <taxon>Multicrustacea</taxon>
        <taxon>Hexanauplia</taxon>
        <taxon>Copepoda</taxon>
        <taxon>Siphonostomatoida</taxon>
        <taxon>Caligidae</taxon>
        <taxon>Lepeophtheirus</taxon>
    </lineage>
</organism>
<dbReference type="InterPro" id="IPR050527">
    <property type="entry name" value="Snail/Krueppel_Znf"/>
</dbReference>
<evidence type="ECO:0000256" key="1">
    <source>
        <dbReference type="ARBA" id="ARBA00022723"/>
    </source>
</evidence>
<keyword evidence="1" id="KW-0479">Metal-binding</keyword>
<dbReference type="PANTHER" id="PTHR24388:SF104">
    <property type="entry name" value="AT-RICH BINDING PROTEIN-RELATED"/>
    <property type="match status" value="1"/>
</dbReference>